<dbReference type="STRING" id="1122204.SAMN05421781_1196"/>
<evidence type="ECO:0008006" key="3">
    <source>
        <dbReference type="Google" id="ProtNLM"/>
    </source>
</evidence>
<dbReference type="AlphaFoldDB" id="A0A1H2T1B9"/>
<dbReference type="Pfam" id="PF26421">
    <property type="entry name" value="Avidin_like"/>
    <property type="match status" value="1"/>
</dbReference>
<name>A0A1H2T1B9_9BACI</name>
<keyword evidence="2" id="KW-1185">Reference proteome</keyword>
<reference evidence="1 2" key="1">
    <citation type="submission" date="2016-10" db="EMBL/GenBank/DDBJ databases">
        <authorList>
            <person name="de Groot N.N."/>
        </authorList>
    </citation>
    <scope>NUCLEOTIDE SEQUENCE [LARGE SCALE GENOMIC DNA]</scope>
    <source>
        <strain evidence="1 2">DSM 23126</strain>
    </source>
</reference>
<accession>A0A1H2T1B9</accession>
<dbReference type="RefSeq" id="WP_091612431.1">
    <property type="nucleotide sequence ID" value="NZ_FNNC01000002.1"/>
</dbReference>
<proteinExistence type="predicted"/>
<protein>
    <recommendedName>
        <fullName evidence="3">N-acetylglutamate synthase</fullName>
    </recommendedName>
</protein>
<evidence type="ECO:0000313" key="2">
    <source>
        <dbReference type="Proteomes" id="UP000199488"/>
    </source>
</evidence>
<dbReference type="InterPro" id="IPR058595">
    <property type="entry name" value="Avidin-like"/>
</dbReference>
<dbReference type="OrthoDB" id="5684515at2"/>
<gene>
    <name evidence="1" type="ORF">SAMN05421781_1196</name>
</gene>
<evidence type="ECO:0000313" key="1">
    <source>
        <dbReference type="EMBL" id="SDW37642.1"/>
    </source>
</evidence>
<sequence>MNYHGRQFAGIENSAGGEVSGQTVFHYEQDGSVLKARYSGGEVVSGVLIGKVYANGDLEFRYNHVNEDWSLRGGKCYSVPEVLEDGRIRLHEQWQWQDESSEKGTSIVEELKSETV</sequence>
<dbReference type="EMBL" id="FNNC01000002">
    <property type="protein sequence ID" value="SDW37642.1"/>
    <property type="molecule type" value="Genomic_DNA"/>
</dbReference>
<organism evidence="1 2">
    <name type="scientific">Marinococcus luteus</name>
    <dbReference type="NCBI Taxonomy" id="1122204"/>
    <lineage>
        <taxon>Bacteria</taxon>
        <taxon>Bacillati</taxon>
        <taxon>Bacillota</taxon>
        <taxon>Bacilli</taxon>
        <taxon>Bacillales</taxon>
        <taxon>Bacillaceae</taxon>
        <taxon>Marinococcus</taxon>
    </lineage>
</organism>
<dbReference type="Proteomes" id="UP000199488">
    <property type="component" value="Unassembled WGS sequence"/>
</dbReference>